<dbReference type="GO" id="GO:0005524">
    <property type="term" value="F:ATP binding"/>
    <property type="evidence" value="ECO:0007669"/>
    <property type="project" value="UniProtKB-UniRule"/>
</dbReference>
<name>A0A9D1ST44_9FIRM</name>
<evidence type="ECO:0000256" key="10">
    <source>
        <dbReference type="RuleBase" id="RU000577"/>
    </source>
</evidence>
<dbReference type="Pfam" id="PF00308">
    <property type="entry name" value="Bac_DnaA"/>
    <property type="match status" value="1"/>
</dbReference>
<evidence type="ECO:0000256" key="6">
    <source>
        <dbReference type="ARBA" id="ARBA00023121"/>
    </source>
</evidence>
<dbReference type="InterPro" id="IPR020591">
    <property type="entry name" value="Chromosome_initiator_DnaA-like"/>
</dbReference>
<evidence type="ECO:0000313" key="15">
    <source>
        <dbReference type="Proteomes" id="UP000824128"/>
    </source>
</evidence>
<dbReference type="CDD" id="cd00009">
    <property type="entry name" value="AAA"/>
    <property type="match status" value="1"/>
</dbReference>
<feature type="region of interest" description="Domain IV, binds dsDNA" evidence="8">
    <location>
        <begin position="316"/>
        <end position="434"/>
    </location>
</feature>
<accession>A0A9D1ST44</accession>
<dbReference type="Gene3D" id="3.40.50.300">
    <property type="entry name" value="P-loop containing nucleotide triphosphate hydrolases"/>
    <property type="match status" value="1"/>
</dbReference>
<feature type="binding site" evidence="8">
    <location>
        <position position="143"/>
    </location>
    <ligand>
        <name>ATP</name>
        <dbReference type="ChEBI" id="CHEBI:30616"/>
    </ligand>
</feature>
<dbReference type="Pfam" id="PF08299">
    <property type="entry name" value="Bac_DnaA_C"/>
    <property type="match status" value="1"/>
</dbReference>
<dbReference type="GO" id="GO:0003688">
    <property type="term" value="F:DNA replication origin binding"/>
    <property type="evidence" value="ECO:0007669"/>
    <property type="project" value="UniProtKB-UniRule"/>
</dbReference>
<dbReference type="SUPFAM" id="SSF48295">
    <property type="entry name" value="TrpR-like"/>
    <property type="match status" value="1"/>
</dbReference>
<dbReference type="EMBL" id="DVNZ01000056">
    <property type="protein sequence ID" value="HIU93852.1"/>
    <property type="molecule type" value="Genomic_DNA"/>
</dbReference>
<dbReference type="Pfam" id="PF11638">
    <property type="entry name" value="DnaA_N"/>
    <property type="match status" value="1"/>
</dbReference>
<evidence type="ECO:0000256" key="2">
    <source>
        <dbReference type="ARBA" id="ARBA00022490"/>
    </source>
</evidence>
<keyword evidence="5 8" id="KW-0067">ATP-binding</keyword>
<dbReference type="SMART" id="SM00760">
    <property type="entry name" value="Bac_DnaA_C"/>
    <property type="match status" value="1"/>
</dbReference>
<feature type="region of interest" description="Domain III, AAA+ region" evidence="8">
    <location>
        <begin position="99"/>
        <end position="315"/>
    </location>
</feature>
<feature type="binding site" evidence="8">
    <location>
        <position position="146"/>
    </location>
    <ligand>
        <name>ATP</name>
        <dbReference type="ChEBI" id="CHEBI:30616"/>
    </ligand>
</feature>
<dbReference type="InterPro" id="IPR027417">
    <property type="entry name" value="P-loop_NTPase"/>
</dbReference>
<keyword evidence="6 8" id="KW-0446">Lipid-binding</keyword>
<comment type="similarity">
    <text evidence="1 8 11">Belongs to the DnaA family.</text>
</comment>
<dbReference type="PRINTS" id="PR00051">
    <property type="entry name" value="DNAA"/>
</dbReference>
<dbReference type="CDD" id="cd06571">
    <property type="entry name" value="Bac_DnaA_C"/>
    <property type="match status" value="1"/>
</dbReference>
<organism evidence="14 15">
    <name type="scientific">Candidatus Aphodomorpha intestinavium</name>
    <dbReference type="NCBI Taxonomy" id="2840672"/>
    <lineage>
        <taxon>Bacteria</taxon>
        <taxon>Bacillati</taxon>
        <taxon>Bacillota</taxon>
        <taxon>Clostridia</taxon>
        <taxon>Eubacteriales</taxon>
        <taxon>Candidatus Aphodomorpha</taxon>
    </lineage>
</organism>
<dbReference type="InterPro" id="IPR003593">
    <property type="entry name" value="AAA+_ATPase"/>
</dbReference>
<comment type="caution">
    <text evidence="8">Lacks conserved residue(s) required for the propagation of feature annotation.</text>
</comment>
<dbReference type="Gene3D" id="1.10.1750.10">
    <property type="match status" value="1"/>
</dbReference>
<feature type="binding site" evidence="8">
    <location>
        <position position="145"/>
    </location>
    <ligand>
        <name>ATP</name>
        <dbReference type="ChEBI" id="CHEBI:30616"/>
    </ligand>
</feature>
<evidence type="ECO:0000256" key="8">
    <source>
        <dbReference type="HAMAP-Rule" id="MF_00377"/>
    </source>
</evidence>
<comment type="subcellular location">
    <subcellularLocation>
        <location evidence="8">Cytoplasm</location>
    </subcellularLocation>
</comment>
<dbReference type="InterPro" id="IPR001957">
    <property type="entry name" value="Chromosome_initiator_DnaA"/>
</dbReference>
<feature type="region of interest" description="Domain I, interacts with DnaA modulators" evidence="8">
    <location>
        <begin position="1"/>
        <end position="84"/>
    </location>
</feature>
<proteinExistence type="inferred from homology"/>
<evidence type="ECO:0000256" key="5">
    <source>
        <dbReference type="ARBA" id="ARBA00022840"/>
    </source>
</evidence>
<dbReference type="InterPro" id="IPR010921">
    <property type="entry name" value="Trp_repressor/repl_initiator"/>
</dbReference>
<comment type="domain">
    <text evidence="8">Domain I is involved in oligomerization and binding regulators, domain II is flexibile and of varying length in different bacteria, domain III forms the AAA+ region, while domain IV binds dsDNA.</text>
</comment>
<keyword evidence="7 8" id="KW-0238">DNA-binding</keyword>
<reference evidence="14" key="1">
    <citation type="submission" date="2020-10" db="EMBL/GenBank/DDBJ databases">
        <authorList>
            <person name="Gilroy R."/>
        </authorList>
    </citation>
    <scope>NUCLEOTIDE SEQUENCE</scope>
    <source>
        <strain evidence="14">ChiGjej2B2-16831</strain>
    </source>
</reference>
<protein>
    <recommendedName>
        <fullName evidence="8 9">Chromosomal replication initiator protein DnaA</fullName>
    </recommendedName>
</protein>
<dbReference type="SMART" id="SM00382">
    <property type="entry name" value="AAA"/>
    <property type="match status" value="1"/>
</dbReference>
<sequence length="434" mass="49796">MEHLTVWAHARENIRPQMTGLSFHAWIDSLVPLTLRNGVLVLEAPNQDILKTLKDFYFPLLYEAVRSASDEVEDVLLVLPEDRDQYVTPEDAEPVNVYALNPKYTFDSFVVGSSNQFPHAAAQAVAQNPGTAYNPLFIYGGVGLGKTHLMHAIGHFINEENPAARVMYVTSETFTNELITAIQQDKRLEFRKRYRSVDILLIDDVQFISKSQATQEEFFNTFNTLHNANKQIVISSDRPPKEIAKLEERLCSRFQWGLITDIQPPDIETRIAILRNRARIDNIEVGDDVLQFIADHVQSNIRELEGCLTRVVAFSRLRRRPLNLEVTAEALKDLLPDVKKREVTPQLIKQTVAEFYSISVESMDSQRRDREVVMPRQIAMYLCHRMLSLPYKRIAYLFGRNDHTTAMSACDKIDKMIAEDARFASVIEDLKKRM</sequence>
<evidence type="ECO:0000313" key="14">
    <source>
        <dbReference type="EMBL" id="HIU93852.1"/>
    </source>
</evidence>
<comment type="function">
    <text evidence="8 10">Plays an essential role in the initiation and regulation of chromosomal replication. ATP-DnaA binds to the origin of replication (oriC) to initiate formation of the DNA replication initiation complex once per cell cycle. Binds the DnaA box (a 9 base pair repeat at the origin) and separates the double-stranded (ds)DNA. Forms a right-handed helical filament on oriC DNA; dsDNA binds to the exterior of the filament while single-stranded (ss)DNA is stabiized in the filament's interior. The ATP-DnaA-oriC complex binds and stabilizes one strand of the AT-rich DNA unwinding element (DUE), permitting loading of DNA polymerase. After initiation quickly degrades to an ADP-DnaA complex that is not apt for DNA replication. Binds acidic phospholipids.</text>
</comment>
<evidence type="ECO:0000256" key="3">
    <source>
        <dbReference type="ARBA" id="ARBA00022705"/>
    </source>
</evidence>
<dbReference type="GO" id="GO:0006270">
    <property type="term" value="P:DNA replication initiation"/>
    <property type="evidence" value="ECO:0007669"/>
    <property type="project" value="UniProtKB-UniRule"/>
</dbReference>
<evidence type="ECO:0000256" key="9">
    <source>
        <dbReference type="NCBIfam" id="TIGR00362"/>
    </source>
</evidence>
<dbReference type="GO" id="GO:0008289">
    <property type="term" value="F:lipid binding"/>
    <property type="evidence" value="ECO:0007669"/>
    <property type="project" value="UniProtKB-KW"/>
</dbReference>
<dbReference type="InterPro" id="IPR024633">
    <property type="entry name" value="DnaA_N_dom"/>
</dbReference>
<evidence type="ECO:0000259" key="13">
    <source>
        <dbReference type="SMART" id="SM00760"/>
    </source>
</evidence>
<dbReference type="AlphaFoldDB" id="A0A9D1ST44"/>
<feature type="binding site" evidence="8">
    <location>
        <position position="147"/>
    </location>
    <ligand>
        <name>ATP</name>
        <dbReference type="ChEBI" id="CHEBI:30616"/>
    </ligand>
</feature>
<gene>
    <name evidence="8 14" type="primary">dnaA</name>
    <name evidence="14" type="ORF">IAD24_01715</name>
</gene>
<dbReference type="FunFam" id="3.40.50.300:FF:000150">
    <property type="entry name" value="Chromosomal replication initiator protein DnaA"/>
    <property type="match status" value="1"/>
</dbReference>
<dbReference type="InterPro" id="IPR013317">
    <property type="entry name" value="DnaA_dom"/>
</dbReference>
<dbReference type="SUPFAM" id="SSF52540">
    <property type="entry name" value="P-loop containing nucleoside triphosphate hydrolases"/>
    <property type="match status" value="1"/>
</dbReference>
<feature type="domain" description="AAA+ ATPase" evidence="12">
    <location>
        <begin position="132"/>
        <end position="260"/>
    </location>
</feature>
<comment type="caution">
    <text evidence="14">The sequence shown here is derived from an EMBL/GenBank/DDBJ whole genome shotgun (WGS) entry which is preliminary data.</text>
</comment>
<dbReference type="GO" id="GO:0006275">
    <property type="term" value="P:regulation of DNA replication"/>
    <property type="evidence" value="ECO:0007669"/>
    <property type="project" value="UniProtKB-UniRule"/>
</dbReference>
<reference evidence="14" key="2">
    <citation type="journal article" date="2021" name="PeerJ">
        <title>Extensive microbial diversity within the chicken gut microbiome revealed by metagenomics and culture.</title>
        <authorList>
            <person name="Gilroy R."/>
            <person name="Ravi A."/>
            <person name="Getino M."/>
            <person name="Pursley I."/>
            <person name="Horton D.L."/>
            <person name="Alikhan N.F."/>
            <person name="Baker D."/>
            <person name="Gharbi K."/>
            <person name="Hall N."/>
            <person name="Watson M."/>
            <person name="Adriaenssens E.M."/>
            <person name="Foster-Nyarko E."/>
            <person name="Jarju S."/>
            <person name="Secka A."/>
            <person name="Antonio M."/>
            <person name="Oren A."/>
            <person name="Chaudhuri R.R."/>
            <person name="La Ragione R."/>
            <person name="Hildebrand F."/>
            <person name="Pallen M.J."/>
        </authorList>
    </citation>
    <scope>NUCLEOTIDE SEQUENCE</scope>
    <source>
        <strain evidence="14">ChiGjej2B2-16831</strain>
    </source>
</reference>
<dbReference type="GO" id="GO:0005886">
    <property type="term" value="C:plasma membrane"/>
    <property type="evidence" value="ECO:0007669"/>
    <property type="project" value="TreeGrafter"/>
</dbReference>
<dbReference type="Gene3D" id="3.30.300.180">
    <property type="match status" value="1"/>
</dbReference>
<evidence type="ECO:0000259" key="12">
    <source>
        <dbReference type="SMART" id="SM00382"/>
    </source>
</evidence>
<dbReference type="InterPro" id="IPR013159">
    <property type="entry name" value="DnaA_C"/>
</dbReference>
<dbReference type="InterPro" id="IPR038454">
    <property type="entry name" value="DnaA_N_sf"/>
</dbReference>
<dbReference type="PANTHER" id="PTHR30050:SF2">
    <property type="entry name" value="CHROMOSOMAL REPLICATION INITIATOR PROTEIN DNAA"/>
    <property type="match status" value="1"/>
</dbReference>
<dbReference type="HAMAP" id="MF_00377">
    <property type="entry name" value="DnaA_bact"/>
    <property type="match status" value="1"/>
</dbReference>
<keyword evidence="4 8" id="KW-0547">Nucleotide-binding</keyword>
<evidence type="ECO:0000256" key="1">
    <source>
        <dbReference type="ARBA" id="ARBA00006583"/>
    </source>
</evidence>
<dbReference type="GO" id="GO:0005737">
    <property type="term" value="C:cytoplasm"/>
    <property type="evidence" value="ECO:0007669"/>
    <property type="project" value="UniProtKB-SubCell"/>
</dbReference>
<dbReference type="Proteomes" id="UP000824128">
    <property type="component" value="Unassembled WGS sequence"/>
</dbReference>
<evidence type="ECO:0000256" key="11">
    <source>
        <dbReference type="RuleBase" id="RU004227"/>
    </source>
</evidence>
<feature type="domain" description="Chromosomal replication initiator DnaA C-terminal" evidence="13">
    <location>
        <begin position="344"/>
        <end position="413"/>
    </location>
</feature>
<keyword evidence="2 8" id="KW-0963">Cytoplasm</keyword>
<evidence type="ECO:0000256" key="7">
    <source>
        <dbReference type="ARBA" id="ARBA00023125"/>
    </source>
</evidence>
<evidence type="ECO:0000256" key="4">
    <source>
        <dbReference type="ARBA" id="ARBA00022741"/>
    </source>
</evidence>
<dbReference type="PANTHER" id="PTHR30050">
    <property type="entry name" value="CHROMOSOMAL REPLICATION INITIATOR PROTEIN DNAA"/>
    <property type="match status" value="1"/>
</dbReference>
<dbReference type="Gene3D" id="1.10.8.60">
    <property type="match status" value="1"/>
</dbReference>
<dbReference type="FunFam" id="1.10.8.60:FF:000003">
    <property type="entry name" value="Chromosomal replication initiator protein DnaA"/>
    <property type="match status" value="1"/>
</dbReference>
<comment type="subunit">
    <text evidence="8">Oligomerizes as a right-handed, spiral filament on DNA at oriC.</text>
</comment>
<dbReference type="NCBIfam" id="TIGR00362">
    <property type="entry name" value="DnaA"/>
    <property type="match status" value="1"/>
</dbReference>
<keyword evidence="3 8" id="KW-0235">DNA replication</keyword>